<comment type="caution">
    <text evidence="1">The sequence shown here is derived from an EMBL/GenBank/DDBJ whole genome shotgun (WGS) entry which is preliminary data.</text>
</comment>
<sequence>MATDDAIFQEDGASKPVKKIKAELGIVPMKWPPYSPDLKEAVTAVWNNVAFETTLQFIDSILDRVKEVIKKKGCGISW</sequence>
<organism evidence="1 2">
    <name type="scientific">Racocetra persica</name>
    <dbReference type="NCBI Taxonomy" id="160502"/>
    <lineage>
        <taxon>Eukaryota</taxon>
        <taxon>Fungi</taxon>
        <taxon>Fungi incertae sedis</taxon>
        <taxon>Mucoromycota</taxon>
        <taxon>Glomeromycotina</taxon>
        <taxon>Glomeromycetes</taxon>
        <taxon>Diversisporales</taxon>
        <taxon>Gigasporaceae</taxon>
        <taxon>Racocetra</taxon>
    </lineage>
</organism>
<keyword evidence="2" id="KW-1185">Reference proteome</keyword>
<proteinExistence type="predicted"/>
<accession>A0ACA9MFE0</accession>
<gene>
    <name evidence="1" type="ORF">RPERSI_LOCUS5402</name>
</gene>
<protein>
    <submittedName>
        <fullName evidence="1">9765_t:CDS:1</fullName>
    </submittedName>
</protein>
<name>A0ACA9MFE0_9GLOM</name>
<reference evidence="1" key="1">
    <citation type="submission" date="2021-06" db="EMBL/GenBank/DDBJ databases">
        <authorList>
            <person name="Kallberg Y."/>
            <person name="Tangrot J."/>
            <person name="Rosling A."/>
        </authorList>
    </citation>
    <scope>NUCLEOTIDE SEQUENCE</scope>
    <source>
        <strain evidence="1">MA461A</strain>
    </source>
</reference>
<evidence type="ECO:0000313" key="1">
    <source>
        <dbReference type="EMBL" id="CAG8587484.1"/>
    </source>
</evidence>
<dbReference type="EMBL" id="CAJVQC010008055">
    <property type="protein sequence ID" value="CAG8587484.1"/>
    <property type="molecule type" value="Genomic_DNA"/>
</dbReference>
<evidence type="ECO:0000313" key="2">
    <source>
        <dbReference type="Proteomes" id="UP000789920"/>
    </source>
</evidence>
<dbReference type="Proteomes" id="UP000789920">
    <property type="component" value="Unassembled WGS sequence"/>
</dbReference>